<dbReference type="InterPro" id="IPR032820">
    <property type="entry name" value="ATPase_put"/>
</dbReference>
<organism evidence="2 3">
    <name type="scientific">Candidatus Nomurabacteria bacterium RIFCSPLOWO2_01_FULL_39_17</name>
    <dbReference type="NCBI Taxonomy" id="1801770"/>
    <lineage>
        <taxon>Bacteria</taxon>
        <taxon>Candidatus Nomuraibacteriota</taxon>
    </lineage>
</organism>
<keyword evidence="1" id="KW-0812">Transmembrane</keyword>
<dbReference type="AlphaFoldDB" id="A0A1F6WWS9"/>
<dbReference type="EMBL" id="MFUU01000005">
    <property type="protein sequence ID" value="OGI86310.1"/>
    <property type="molecule type" value="Genomic_DNA"/>
</dbReference>
<name>A0A1F6WWS9_9BACT</name>
<evidence type="ECO:0000313" key="3">
    <source>
        <dbReference type="Proteomes" id="UP000179352"/>
    </source>
</evidence>
<reference evidence="2 3" key="1">
    <citation type="journal article" date="2016" name="Nat. Commun.">
        <title>Thousands of microbial genomes shed light on interconnected biogeochemical processes in an aquifer system.</title>
        <authorList>
            <person name="Anantharaman K."/>
            <person name="Brown C.T."/>
            <person name="Hug L.A."/>
            <person name="Sharon I."/>
            <person name="Castelle C.J."/>
            <person name="Probst A.J."/>
            <person name="Thomas B.C."/>
            <person name="Singh A."/>
            <person name="Wilkins M.J."/>
            <person name="Karaoz U."/>
            <person name="Brodie E.L."/>
            <person name="Williams K.H."/>
            <person name="Hubbard S.S."/>
            <person name="Banfield J.F."/>
        </authorList>
    </citation>
    <scope>NUCLEOTIDE SEQUENCE [LARGE SCALE GENOMIC DNA]</scope>
</reference>
<feature type="transmembrane region" description="Helical" evidence="1">
    <location>
        <begin position="20"/>
        <end position="39"/>
    </location>
</feature>
<evidence type="ECO:0000313" key="2">
    <source>
        <dbReference type="EMBL" id="OGI86310.1"/>
    </source>
</evidence>
<evidence type="ECO:0008006" key="4">
    <source>
        <dbReference type="Google" id="ProtNLM"/>
    </source>
</evidence>
<keyword evidence="1" id="KW-0472">Membrane</keyword>
<protein>
    <recommendedName>
        <fullName evidence="4">F0F1-ATPase subunit</fullName>
    </recommendedName>
</protein>
<accession>A0A1F6WWS9</accession>
<dbReference type="Pfam" id="PF09527">
    <property type="entry name" value="ATPase_gene1"/>
    <property type="match status" value="1"/>
</dbReference>
<proteinExistence type="predicted"/>
<evidence type="ECO:0000256" key="1">
    <source>
        <dbReference type="SAM" id="Phobius"/>
    </source>
</evidence>
<sequence>MSKIDNNQNKGIWWKPAVELFSQVSTWIVVPIILALIVGKGLDQHYGTKPLIFLILAGAGFLFSLIGIVRVIRKYIEELKKIEEEKNLNKK</sequence>
<comment type="caution">
    <text evidence="2">The sequence shown here is derived from an EMBL/GenBank/DDBJ whole genome shotgun (WGS) entry which is preliminary data.</text>
</comment>
<keyword evidence="1" id="KW-1133">Transmembrane helix</keyword>
<dbReference type="Proteomes" id="UP000179352">
    <property type="component" value="Unassembled WGS sequence"/>
</dbReference>
<gene>
    <name evidence="2" type="ORF">A3A01_02355</name>
</gene>
<feature type="transmembrane region" description="Helical" evidence="1">
    <location>
        <begin position="51"/>
        <end position="72"/>
    </location>
</feature>
<dbReference type="STRING" id="1801770.A3A01_02355"/>